<keyword evidence="8 11" id="KW-0472">Membrane</keyword>
<feature type="region of interest" description="Disordered" evidence="10">
    <location>
        <begin position="945"/>
        <end position="1007"/>
    </location>
</feature>
<keyword evidence="3" id="KW-0050">Antiport</keyword>
<feature type="transmembrane region" description="Helical" evidence="11">
    <location>
        <begin position="621"/>
        <end position="639"/>
    </location>
</feature>
<feature type="domain" description="MrpA C-terminal/MbhD" evidence="15">
    <location>
        <begin position="605"/>
        <end position="668"/>
    </location>
</feature>
<evidence type="ECO:0000256" key="4">
    <source>
        <dbReference type="ARBA" id="ARBA00022475"/>
    </source>
</evidence>
<feature type="transmembrane region" description="Helical" evidence="11">
    <location>
        <begin position="404"/>
        <end position="425"/>
    </location>
</feature>
<evidence type="ECO:0000313" key="17">
    <source>
        <dbReference type="EMBL" id="GMA39273.1"/>
    </source>
</evidence>
<dbReference type="EMBL" id="BSUO01000001">
    <property type="protein sequence ID" value="GMA39273.1"/>
    <property type="molecule type" value="Genomic_DNA"/>
</dbReference>
<name>A0ABQ6IRH3_9MICO</name>
<dbReference type="InterPro" id="IPR046806">
    <property type="entry name" value="MrpA_C/MbhE"/>
</dbReference>
<dbReference type="InterPro" id="IPR050616">
    <property type="entry name" value="CPA3_Na-H_Antiporter_A"/>
</dbReference>
<dbReference type="Pfam" id="PF13244">
    <property type="entry name" value="MbhD"/>
    <property type="match status" value="1"/>
</dbReference>
<feature type="transmembrane region" description="Helical" evidence="11">
    <location>
        <begin position="158"/>
        <end position="181"/>
    </location>
</feature>
<evidence type="ECO:0000259" key="13">
    <source>
        <dbReference type="Pfam" id="PF00662"/>
    </source>
</evidence>
<feature type="transmembrane region" description="Helical" evidence="11">
    <location>
        <begin position="865"/>
        <end position="888"/>
    </location>
</feature>
<dbReference type="InterPro" id="IPR001516">
    <property type="entry name" value="Proton_antipo_N"/>
</dbReference>
<dbReference type="PRINTS" id="PR01434">
    <property type="entry name" value="NADHDHGNASE5"/>
</dbReference>
<dbReference type="Pfam" id="PF04039">
    <property type="entry name" value="MnhB"/>
    <property type="match status" value="1"/>
</dbReference>
<feature type="transmembrane region" description="Helical" evidence="11">
    <location>
        <begin position="201"/>
        <end position="226"/>
    </location>
</feature>
<reference evidence="18" key="1">
    <citation type="journal article" date="2019" name="Int. J. Syst. Evol. Microbiol.">
        <title>The Global Catalogue of Microorganisms (GCM) 10K type strain sequencing project: providing services to taxonomists for standard genome sequencing and annotation.</title>
        <authorList>
            <consortium name="The Broad Institute Genomics Platform"/>
            <consortium name="The Broad Institute Genome Sequencing Center for Infectious Disease"/>
            <person name="Wu L."/>
            <person name="Ma J."/>
        </authorList>
    </citation>
    <scope>NUCLEOTIDE SEQUENCE [LARGE SCALE GENOMIC DNA]</scope>
    <source>
        <strain evidence="18">NBRC 113072</strain>
    </source>
</reference>
<feature type="transmembrane region" description="Helical" evidence="11">
    <location>
        <begin position="833"/>
        <end position="853"/>
    </location>
</feature>
<evidence type="ECO:0000256" key="1">
    <source>
        <dbReference type="ARBA" id="ARBA00004651"/>
    </source>
</evidence>
<dbReference type="PRINTS" id="PR01435">
    <property type="entry name" value="NPOXDRDTASE5"/>
</dbReference>
<dbReference type="PANTHER" id="PTHR43373:SF1">
    <property type="entry name" value="NA(+)_H(+) ANTIPORTER SUBUNIT A"/>
    <property type="match status" value="1"/>
</dbReference>
<evidence type="ECO:0000259" key="12">
    <source>
        <dbReference type="Pfam" id="PF00361"/>
    </source>
</evidence>
<dbReference type="NCBIfam" id="NF009284">
    <property type="entry name" value="PRK12644.1"/>
    <property type="match status" value="1"/>
</dbReference>
<dbReference type="PANTHER" id="PTHR43373">
    <property type="entry name" value="NA(+)/H(+) ANTIPORTER SUBUNIT"/>
    <property type="match status" value="1"/>
</dbReference>
<dbReference type="Proteomes" id="UP001157126">
    <property type="component" value="Unassembled WGS sequence"/>
</dbReference>
<dbReference type="Pfam" id="PF00662">
    <property type="entry name" value="Proton_antipo_N"/>
    <property type="match status" value="1"/>
</dbReference>
<evidence type="ECO:0000256" key="7">
    <source>
        <dbReference type="ARBA" id="ARBA00023065"/>
    </source>
</evidence>
<evidence type="ECO:0000256" key="3">
    <source>
        <dbReference type="ARBA" id="ARBA00022449"/>
    </source>
</evidence>
<feature type="domain" description="NADH:quinone oxidoreductase/Mrp antiporter transmembrane" evidence="12">
    <location>
        <begin position="125"/>
        <end position="389"/>
    </location>
</feature>
<keyword evidence="2" id="KW-0813">Transport</keyword>
<evidence type="ECO:0000259" key="14">
    <source>
        <dbReference type="Pfam" id="PF04039"/>
    </source>
</evidence>
<feature type="transmembrane region" description="Helical" evidence="11">
    <location>
        <begin position="596"/>
        <end position="614"/>
    </location>
</feature>
<evidence type="ECO:0000259" key="16">
    <source>
        <dbReference type="Pfam" id="PF20501"/>
    </source>
</evidence>
<feature type="transmembrane region" description="Helical" evidence="11">
    <location>
        <begin position="908"/>
        <end position="929"/>
    </location>
</feature>
<feature type="transmembrane region" description="Helical" evidence="11">
    <location>
        <begin position="74"/>
        <end position="98"/>
    </location>
</feature>
<keyword evidence="7" id="KW-0406">Ion transport</keyword>
<keyword evidence="6 11" id="KW-1133">Transmembrane helix</keyword>
<feature type="domain" description="Na+/H+ antiporter MnhB subunit-related protein" evidence="14">
    <location>
        <begin position="806"/>
        <end position="929"/>
    </location>
</feature>
<evidence type="ECO:0000256" key="2">
    <source>
        <dbReference type="ARBA" id="ARBA00022448"/>
    </source>
</evidence>
<dbReference type="RefSeq" id="WP_284303222.1">
    <property type="nucleotide sequence ID" value="NZ_BSUO01000001.1"/>
</dbReference>
<dbReference type="Pfam" id="PF00361">
    <property type="entry name" value="Proton_antipo_M"/>
    <property type="match status" value="1"/>
</dbReference>
<accession>A0ABQ6IRH3</accession>
<dbReference type="Gene3D" id="1.20.120.1200">
    <property type="entry name" value="NADH-ubiquinone/plastoquinone oxidoreductase chain 6, subunit NuoJ"/>
    <property type="match status" value="1"/>
</dbReference>
<evidence type="ECO:0000313" key="18">
    <source>
        <dbReference type="Proteomes" id="UP001157126"/>
    </source>
</evidence>
<feature type="transmembrane region" description="Helical" evidence="11">
    <location>
        <begin position="293"/>
        <end position="312"/>
    </location>
</feature>
<proteinExistence type="predicted"/>
<feature type="transmembrane region" description="Helical" evidence="11">
    <location>
        <begin position="744"/>
        <end position="760"/>
    </location>
</feature>
<comment type="subcellular location">
    <subcellularLocation>
        <location evidence="1">Cell membrane</location>
        <topology evidence="1">Multi-pass membrane protein</topology>
    </subcellularLocation>
    <subcellularLocation>
        <location evidence="9">Membrane</location>
        <topology evidence="9">Multi-pass membrane protein</topology>
    </subcellularLocation>
</comment>
<feature type="transmembrane region" description="Helical" evidence="11">
    <location>
        <begin position="318"/>
        <end position="342"/>
    </location>
</feature>
<evidence type="ECO:0000256" key="8">
    <source>
        <dbReference type="ARBA" id="ARBA00023136"/>
    </source>
</evidence>
<feature type="transmembrane region" description="Helical" evidence="11">
    <location>
        <begin position="645"/>
        <end position="664"/>
    </location>
</feature>
<dbReference type="Pfam" id="PF20501">
    <property type="entry name" value="MbhE"/>
    <property type="match status" value="1"/>
</dbReference>
<dbReference type="InterPro" id="IPR025383">
    <property type="entry name" value="MrpA_C/MbhD"/>
</dbReference>
<feature type="domain" description="MrpA C-terminal/MbhE" evidence="16">
    <location>
        <begin position="685"/>
        <end position="757"/>
    </location>
</feature>
<feature type="transmembrane region" description="Helical" evidence="11">
    <location>
        <begin position="805"/>
        <end position="827"/>
    </location>
</feature>
<keyword evidence="5 9" id="KW-0812">Transmembrane</keyword>
<keyword evidence="18" id="KW-1185">Reference proteome</keyword>
<evidence type="ECO:0000259" key="15">
    <source>
        <dbReference type="Pfam" id="PF13244"/>
    </source>
</evidence>
<feature type="transmembrane region" description="Helical" evidence="11">
    <location>
        <begin position="363"/>
        <end position="384"/>
    </location>
</feature>
<evidence type="ECO:0000256" key="11">
    <source>
        <dbReference type="SAM" id="Phobius"/>
    </source>
</evidence>
<evidence type="ECO:0000256" key="6">
    <source>
        <dbReference type="ARBA" id="ARBA00022989"/>
    </source>
</evidence>
<evidence type="ECO:0000256" key="9">
    <source>
        <dbReference type="RuleBase" id="RU000320"/>
    </source>
</evidence>
<feature type="transmembrane region" description="Helical" evidence="11">
    <location>
        <begin position="129"/>
        <end position="146"/>
    </location>
</feature>
<feature type="transmembrane region" description="Helical" evidence="11">
    <location>
        <begin position="488"/>
        <end position="511"/>
    </location>
</feature>
<feature type="transmembrane region" description="Helical" evidence="11">
    <location>
        <begin position="105"/>
        <end position="123"/>
    </location>
</feature>
<sequence length="1007" mass="106751">MIALIAAHLVVALFAPTLIGRLGTRAFWILALPPAATALWALAMYPAVSGGPPPVEVFPWVPSLGLELAFRMDALAWLMTLVVSVIGVLVLVYCAGYFAEDEPGLGRFGACLLAFAGAMLGLVTSDDVLMLFIFWEFTTVLSYLLIGHRPESRASRWAAMEALVVTTFGGLAMLVGLIMLGEQAGSYRLSDILAAPQPGAYTVWAVILLLVGALSKSALVPFHFWLPGAMAAPTPVSAYLHAAAMVKAGIYLVARLAPAYSDLPGWQPIVLVLGGLTMLVGALAALRQTDIKLLLAYGTVSQLGFLTVLNGAGTPKAALAGLAVLLAHALFKSSLFLVVGAVDHATGTRDLRRLTGLGRRMPLLCAAAVISAASMAGLPPMLGFVGKEVAYGAFTSDLTDPVDLAVLAVLVGGSVLTLMYSLRFIHGTFSTKPGVSELDLHELPRTVVYVPAILAAATVVAGPLSQSLEAPLLAHAALMGQLPESAHLGLWHGINAALLLSVLTWVLGFGLDAIARRRDTAAHDARVQRTGLGQASYRYVMRSLDRVSLEVTGAIQRGSLPLSLGLILVVYLVLGGGALLLGRFDWAGAPMVWADGPAQAITAVAVAFAAFASVRSRRRLRAVLLVGVTGYGCAFLFLLHGAPDLALTQVLVETISIIVFVLVLRRLPGRFDDDPSRRTLVLRGLLGVSIGIVTAALAFIIPTWRTATPASVGMAERAYDFGAGKNIVNVILVDMRAWDTMGELSVVLAAATGIASLVFLRETNVEGARRKLGEILARRSRVTVSGVGDRWLAEGMTLLQERRSVILEIVTRLVFHVVIVWSVYLLLAGHNSPGGGFAAGLVAGLGICLRYLAGGRDEVRATLPIMPAVPLGIGLFLSAGNGLASMLVGGDVLQTWDTYLQVPFVGEVHLVSSLVFDIGVYLVVVGLVLDILQSLGGALDAQIEASPGRTRDDSPAQSDDHRGAPPRHGEDVAKEHLRVMSIHDDRYREHRPDDEDDPHELDERRTT</sequence>
<evidence type="ECO:0000256" key="10">
    <source>
        <dbReference type="SAM" id="MobiDB-lite"/>
    </source>
</evidence>
<feature type="transmembrane region" description="Helical" evidence="11">
    <location>
        <begin position="564"/>
        <end position="584"/>
    </location>
</feature>
<organism evidence="17 18">
    <name type="scientific">Mobilicoccus caccae</name>
    <dbReference type="NCBI Taxonomy" id="1859295"/>
    <lineage>
        <taxon>Bacteria</taxon>
        <taxon>Bacillati</taxon>
        <taxon>Actinomycetota</taxon>
        <taxon>Actinomycetes</taxon>
        <taxon>Micrococcales</taxon>
        <taxon>Dermatophilaceae</taxon>
        <taxon>Mobilicoccus</taxon>
    </lineage>
</organism>
<feature type="domain" description="NADH-Ubiquinone oxidoreductase (complex I) chain 5 N-terminal" evidence="13">
    <location>
        <begin position="63"/>
        <end position="108"/>
    </location>
</feature>
<comment type="caution">
    <text evidence="17">The sequence shown here is derived from an EMBL/GenBank/DDBJ whole genome shotgun (WGS) entry which is preliminary data.</text>
</comment>
<protein>
    <submittedName>
        <fullName evidence="17">Na+/H+ antiporter subunit A</fullName>
    </submittedName>
</protein>
<dbReference type="InterPro" id="IPR042106">
    <property type="entry name" value="Nuo/plastoQ_OxRdtase_6_NuoJ"/>
</dbReference>
<dbReference type="InterPro" id="IPR001750">
    <property type="entry name" value="ND/Mrp_TM"/>
</dbReference>
<gene>
    <name evidence="17" type="ORF">GCM10025883_13180</name>
</gene>
<feature type="transmembrane region" description="Helical" evidence="11">
    <location>
        <begin position="685"/>
        <end position="704"/>
    </location>
</feature>
<keyword evidence="4" id="KW-1003">Cell membrane</keyword>
<feature type="compositionally biased region" description="Basic and acidic residues" evidence="10">
    <location>
        <begin position="949"/>
        <end position="993"/>
    </location>
</feature>
<evidence type="ECO:0000256" key="5">
    <source>
        <dbReference type="ARBA" id="ARBA00022692"/>
    </source>
</evidence>
<feature type="transmembrane region" description="Helical" evidence="11">
    <location>
        <begin position="266"/>
        <end position="286"/>
    </location>
</feature>
<feature type="transmembrane region" description="Helical" evidence="11">
    <location>
        <begin position="446"/>
        <end position="468"/>
    </location>
</feature>
<dbReference type="InterPro" id="IPR007182">
    <property type="entry name" value="MnhB"/>
</dbReference>